<organism evidence="2 3">
    <name type="scientific">Littorina saxatilis</name>
    <dbReference type="NCBI Taxonomy" id="31220"/>
    <lineage>
        <taxon>Eukaryota</taxon>
        <taxon>Metazoa</taxon>
        <taxon>Spiralia</taxon>
        <taxon>Lophotrochozoa</taxon>
        <taxon>Mollusca</taxon>
        <taxon>Gastropoda</taxon>
        <taxon>Caenogastropoda</taxon>
        <taxon>Littorinimorpha</taxon>
        <taxon>Littorinoidea</taxon>
        <taxon>Littorinidae</taxon>
        <taxon>Littorina</taxon>
    </lineage>
</organism>
<reference evidence="2 3" key="1">
    <citation type="submission" date="2024-02" db="EMBL/GenBank/DDBJ databases">
        <title>Chromosome-scale genome assembly of the rough periwinkle Littorina saxatilis.</title>
        <authorList>
            <person name="De Jode A."/>
            <person name="Faria R."/>
            <person name="Formenti G."/>
            <person name="Sims Y."/>
            <person name="Smith T.P."/>
            <person name="Tracey A."/>
            <person name="Wood J.M.D."/>
            <person name="Zagrodzka Z.B."/>
            <person name="Johannesson K."/>
            <person name="Butlin R.K."/>
            <person name="Leder E.H."/>
        </authorList>
    </citation>
    <scope>NUCLEOTIDE SEQUENCE [LARGE SCALE GENOMIC DNA]</scope>
    <source>
        <strain evidence="2">Snail1</strain>
        <tissue evidence="2">Muscle</tissue>
    </source>
</reference>
<evidence type="ECO:0000313" key="2">
    <source>
        <dbReference type="EMBL" id="KAK7115597.1"/>
    </source>
</evidence>
<evidence type="ECO:0000259" key="1">
    <source>
        <dbReference type="Pfam" id="PF25273"/>
    </source>
</evidence>
<dbReference type="AlphaFoldDB" id="A0AAN9C1G2"/>
<dbReference type="InterPro" id="IPR057191">
    <property type="entry name" value="DUF7869"/>
</dbReference>
<protein>
    <recommendedName>
        <fullName evidence="1">DUF7869 domain-containing protein</fullName>
    </recommendedName>
</protein>
<proteinExistence type="predicted"/>
<dbReference type="PANTHER" id="PTHR10773:SF19">
    <property type="match status" value="1"/>
</dbReference>
<evidence type="ECO:0000313" key="3">
    <source>
        <dbReference type="Proteomes" id="UP001374579"/>
    </source>
</evidence>
<dbReference type="Pfam" id="PF25273">
    <property type="entry name" value="DUF7869"/>
    <property type="match status" value="1"/>
</dbReference>
<accession>A0AAN9C1G2</accession>
<comment type="caution">
    <text evidence="2">The sequence shown here is derived from an EMBL/GenBank/DDBJ whole genome shotgun (WGS) entry which is preliminary data.</text>
</comment>
<sequence>MKAARKMNIGFWIPKKDQCNLCAAYAFGNCEEEEYVTHLRRKEEARAEKTKDKRSCEDDSTVLVVCMDLQVVLLAPSLLANASYFKTKLCCHNFTLYDLARHDVSCYFWDETRGDVSSNCFASCICDFISNVIASQAVDTVILYSDGCGYQNRNVTLSNSLLHLAMTKQLTIYQKFLEKGHTFMEVDSVHSAIERKLRGRQIYWPADYIEVMESARTTKAPYVVKNLDYSFFKDFSGLKYYRSIRPGNSVGEPQVTYIRALLYTADGQISYKLHLSDSWSPLPRRPNRGGAAPLTQLYTQLRPIKLTKFRDLQQLKHVIPREYHEFYNSLPHQ</sequence>
<dbReference type="PANTHER" id="PTHR10773">
    <property type="entry name" value="DNA-DIRECTED RNA POLYMERASES I, II, AND III SUBUNIT RPABC2"/>
    <property type="match status" value="1"/>
</dbReference>
<name>A0AAN9C1G2_9CAEN</name>
<gene>
    <name evidence="2" type="ORF">V1264_001435</name>
</gene>
<dbReference type="EMBL" id="JBAMIC010000001">
    <property type="protein sequence ID" value="KAK7115597.1"/>
    <property type="molecule type" value="Genomic_DNA"/>
</dbReference>
<dbReference type="Proteomes" id="UP001374579">
    <property type="component" value="Unassembled WGS sequence"/>
</dbReference>
<keyword evidence="3" id="KW-1185">Reference proteome</keyword>
<feature type="domain" description="DUF7869" evidence="1">
    <location>
        <begin position="106"/>
        <end position="217"/>
    </location>
</feature>